<gene>
    <name evidence="2" type="ORF">PR048_022889</name>
</gene>
<dbReference type="EMBL" id="JARBHB010000009">
    <property type="protein sequence ID" value="KAJ8874999.1"/>
    <property type="molecule type" value="Genomic_DNA"/>
</dbReference>
<feature type="region of interest" description="Disordered" evidence="1">
    <location>
        <begin position="321"/>
        <end position="358"/>
    </location>
</feature>
<feature type="region of interest" description="Disordered" evidence="1">
    <location>
        <begin position="496"/>
        <end position="517"/>
    </location>
</feature>
<feature type="compositionally biased region" description="Polar residues" evidence="1">
    <location>
        <begin position="502"/>
        <end position="512"/>
    </location>
</feature>
<evidence type="ECO:0000313" key="3">
    <source>
        <dbReference type="Proteomes" id="UP001159363"/>
    </source>
</evidence>
<accession>A0ABQ9GSJ1</accession>
<reference evidence="2 3" key="1">
    <citation type="submission" date="2023-02" db="EMBL/GenBank/DDBJ databases">
        <title>LHISI_Scaffold_Assembly.</title>
        <authorList>
            <person name="Stuart O.P."/>
            <person name="Cleave R."/>
            <person name="Magrath M.J.L."/>
            <person name="Mikheyev A.S."/>
        </authorList>
    </citation>
    <scope>NUCLEOTIDE SEQUENCE [LARGE SCALE GENOMIC DNA]</scope>
    <source>
        <strain evidence="2">Daus_M_001</strain>
        <tissue evidence="2">Leg muscle</tissue>
    </source>
</reference>
<organism evidence="2 3">
    <name type="scientific">Dryococelus australis</name>
    <dbReference type="NCBI Taxonomy" id="614101"/>
    <lineage>
        <taxon>Eukaryota</taxon>
        <taxon>Metazoa</taxon>
        <taxon>Ecdysozoa</taxon>
        <taxon>Arthropoda</taxon>
        <taxon>Hexapoda</taxon>
        <taxon>Insecta</taxon>
        <taxon>Pterygota</taxon>
        <taxon>Neoptera</taxon>
        <taxon>Polyneoptera</taxon>
        <taxon>Phasmatodea</taxon>
        <taxon>Verophasmatodea</taxon>
        <taxon>Anareolatae</taxon>
        <taxon>Phasmatidae</taxon>
        <taxon>Eurycanthinae</taxon>
        <taxon>Dryococelus</taxon>
    </lineage>
</organism>
<protein>
    <submittedName>
        <fullName evidence="2">Uncharacterized protein</fullName>
    </submittedName>
</protein>
<comment type="caution">
    <text evidence="2">The sequence shown here is derived from an EMBL/GenBank/DDBJ whole genome shotgun (WGS) entry which is preliminary data.</text>
</comment>
<proteinExistence type="predicted"/>
<evidence type="ECO:0000256" key="1">
    <source>
        <dbReference type="SAM" id="MobiDB-lite"/>
    </source>
</evidence>
<sequence>MEHFTIVYPKHAQVTQIGSDSRYRQQPLEKRHLLNEVVRDGADSSEKKEQARIGHGLYEAQTKDEVDRSRWLPTTNLCVLTLICFSASTANKNGVDWAGAVDFTGKVGKVGKRFWNHKQPVCYSPPPPPLRFSSPSYRIASPTPRKPVPSVTRLRGEAVGRPSVPINLRGPQRVNVHITVERKRGLTPCCVATWCTENVIVRHFATNIFVSSFVQDFRGVVLIHEWELKQSNSYAGSELTCFGVQPAVDSFRGKQVFLVITLTSSVFSKYDDCIQTLRISAYARYFFSQPESANDGSSGATFGTTAVNDCAGRGSKVVSSLRQRGRAGPKAANRTFASRRPAKGGFNGRTGRRRYVTDGGEKAKGEKIIVEQVAESCRRVPVSARPFAARLYDCVSERLCGTLVQGESLPNQPVEPRPVRRESWLSCVCMRRRSNLDAETPHHPVSTSYSILECSPSEACLKIPLLFRIKLAWMCSLCSANVQHDLMRTRQRSHNDIAHGTPASSSPTTTIQPGGRGGTVGRILTFHQGVPSSITGGAVPGNSHVGIVSDNANGRRVFSGISRFLPPLYSGAAPYSLRFTLIVSQGLDVKSRPNITAPQTLSRNGSANSSGLYRFLLATRIHVGVAELYYAYPYVIRVRTLIVVERALVSPVSPPSLSILDPGVDLTAVRGGTVATHWPRIREDASSIPDRRHNDFDLYLASRSHTARTYVPHITGYDNGTGVVWTEVQYAAYAYISSLFATPESVNQHGSERAKVNFKSARSVVNSLHGVDKIDVQHVYTEVTLAIGSQFIRHTLDYSEPIADLFPLSAAAANCEASASRVRFCFSPPEGEKAGGWLSSPDEDEGYLCMQPRVADSVDKRVKVGGRFSLVSSDLLFTSKA</sequence>
<dbReference type="Proteomes" id="UP001159363">
    <property type="component" value="Chromosome 8"/>
</dbReference>
<evidence type="ECO:0000313" key="2">
    <source>
        <dbReference type="EMBL" id="KAJ8874999.1"/>
    </source>
</evidence>
<keyword evidence="3" id="KW-1185">Reference proteome</keyword>
<name>A0ABQ9GSJ1_9NEOP</name>